<proteinExistence type="predicted"/>
<keyword evidence="3" id="KW-1185">Reference proteome</keyword>
<dbReference type="NCBIfam" id="NF004644">
    <property type="entry name" value="PRK05989.2-2"/>
    <property type="match status" value="1"/>
</dbReference>
<protein>
    <submittedName>
        <fullName evidence="2">Cobaltochelatase subunit CobN</fullName>
        <ecNumber evidence="2">6.6.1.2</ecNumber>
    </submittedName>
</protein>
<dbReference type="CDD" id="cd10150">
    <property type="entry name" value="CobN_like"/>
    <property type="match status" value="1"/>
</dbReference>
<dbReference type="RefSeq" id="WP_369667588.1">
    <property type="nucleotide sequence ID" value="NZ_JBDKXB010000017.1"/>
</dbReference>
<evidence type="ECO:0000313" key="2">
    <source>
        <dbReference type="EMBL" id="MEY6433203.1"/>
    </source>
</evidence>
<dbReference type="Proteomes" id="UP001564408">
    <property type="component" value="Unassembled WGS sequence"/>
</dbReference>
<evidence type="ECO:0000313" key="3">
    <source>
        <dbReference type="Proteomes" id="UP001564408"/>
    </source>
</evidence>
<dbReference type="GO" id="GO:0051116">
    <property type="term" value="F:cobaltochelatase activity"/>
    <property type="evidence" value="ECO:0007669"/>
    <property type="project" value="UniProtKB-EC"/>
</dbReference>
<dbReference type="EC" id="6.6.1.2" evidence="2"/>
<dbReference type="PANTHER" id="PTHR44119:SF4">
    <property type="entry name" value="AEROBIC COBALTOCHELATASE SUBUNIT COBN"/>
    <property type="match status" value="1"/>
</dbReference>
<gene>
    <name evidence="2" type="primary">cobN</name>
    <name evidence="2" type="ORF">ABC977_12400</name>
</gene>
<evidence type="ECO:0000259" key="1">
    <source>
        <dbReference type="Pfam" id="PF02514"/>
    </source>
</evidence>
<organism evidence="2 3">
    <name type="scientific">Thioalkalicoccus limnaeus</name>
    <dbReference type="NCBI Taxonomy" id="120681"/>
    <lineage>
        <taxon>Bacteria</taxon>
        <taxon>Pseudomonadati</taxon>
        <taxon>Pseudomonadota</taxon>
        <taxon>Gammaproteobacteria</taxon>
        <taxon>Chromatiales</taxon>
        <taxon>Chromatiaceae</taxon>
        <taxon>Thioalkalicoccus</taxon>
    </lineage>
</organism>
<sequence>MTGIGNRWPAATWLLLGSIAALILVFMIKPPTAPRGASAAAPDLVILTNDFVLAGKFEAVADAARGSGLNLDVVNLDDTDLTRLAETLAGARLALLDTPRETDAEQALEMAREALEETGTPWLLVAAQGPQSEGLDAERVEILYDYYRQGGVTNFERLFAYLKHQFWGDGLVAVPPPLVFPEKGIYHPRHPDLVLGDLADYLDWLGPERAESRPRIGVAIHHTAVSNAVTDFVDDLISRLEAAGAVPVVFYHPVMPSPGDLDLLFHDGQAAIDVLINYQVMYLGERSEDYARLDVPVLQAISWRSGDEAEWAASAEGLPMGGVPFYLAIPEQAGLIDPLVVAAVDEGRLVAIPEQAQALVDKALRMARLRDTPYADKRVAVMFYNYPPGEKNLAASFLNVPRSLAVISEALAEAGYRVEPVDEEQMIAEGPALLAPFYRPEEVGGLLERGLADRLPLADYEAWFATLPAEVRERIEERWGRAGEHPMVIEDEGSAFFVIPRIARDHLIILPQPPRGQPGEPPERSIYHDTRVPVNHFYLAAYLYVREVFGADALIHLGTHGTQEWMPGKERGLSIHDDPYLVLGDLPVAYPYIVDNIGEATQAKRRGRAVTISHQTPPFAPAGLHQELMPLHDLIHEWELLDQGAVKLQTEQAIIAEAGKLNLLEDLGWSEDEAVADFVGFERELHDYLHDLAQSAQPLGLHTLGVAPVSKHRLTTVMQMLGEDLYRLLPIDEPEELFVDDYQRLTETEPFRFLERHLIDGEPAPDEQSSELVALARDYYARLAAAEELAGLSTVLDGRYLATRYGGDPIRNPESLPTGRNHYGFDPSKLPTEQAYIAGGAALAALIEAHRREQGRPPEKLAFSLWSVEAMRHLGVLEAQVFHALGVRPVWDRGGRITDIEVIPREELGRPRIDVVVSATGLYRDHFPNVMNHIAQAVVRVAELDEPDNAVRANTLALERRFLADGMDADEARDLALTRIFSNQSGTYGTNLDDATLASDTWDDEAKLAELYLARMQYTYGPDTARWGRKPDGLNLYAQQLEGVDGAVLSRSSNLYGMLSTDDPFQYLGGLALAVRHLTGQSPSLYISNLRDPNTQDRIDSAARFLATELRARYLHPQWIQAMQAEGYGGTLNIVDTINNFWGWQATAPEIVRDDQWQAFFDVYVEDSLGLAIREWFESHNPTALAQVAERMLEAIRKDYWEASEATLSALVEVYLDAVERHGYRAASSLVDPYVRELAAGFGLEGLVPPDADAAVGNPPPVTGQVLEPKANHAAAFSTADQVVWLLILLIAVTAGGAVHQWRAQRAPA</sequence>
<dbReference type="Pfam" id="PF02514">
    <property type="entry name" value="CobN-Mg_chel"/>
    <property type="match status" value="1"/>
</dbReference>
<name>A0ABV4BF88_9GAMM</name>
<dbReference type="PANTHER" id="PTHR44119">
    <property type="entry name" value="MAGNESIUM-CHELATASE SUBUNIT CHLH, CHLOROPLASTIC"/>
    <property type="match status" value="1"/>
</dbReference>
<dbReference type="EMBL" id="JBDKXB010000017">
    <property type="protein sequence ID" value="MEY6433203.1"/>
    <property type="molecule type" value="Genomic_DNA"/>
</dbReference>
<dbReference type="InterPro" id="IPR003672">
    <property type="entry name" value="CobN/Mg_chltase"/>
</dbReference>
<comment type="caution">
    <text evidence="2">The sequence shown here is derived from an EMBL/GenBank/DDBJ whole genome shotgun (WGS) entry which is preliminary data.</text>
</comment>
<keyword evidence="2" id="KW-0436">Ligase</keyword>
<feature type="domain" description="CobN/magnesium chelatase" evidence="1">
    <location>
        <begin position="144"/>
        <end position="1207"/>
    </location>
</feature>
<accession>A0ABV4BF88</accession>
<reference evidence="2 3" key="1">
    <citation type="submission" date="2024-05" db="EMBL/GenBank/DDBJ databases">
        <title>Genome Sequence and Characterization of the New Strain Purple Sulfur Bacterium of Genus Thioalkalicoccus.</title>
        <authorList>
            <person name="Bryantseva I.A."/>
            <person name="Kyndt J.A."/>
            <person name="Imhoff J.F."/>
        </authorList>
    </citation>
    <scope>NUCLEOTIDE SEQUENCE [LARGE SCALE GENOMIC DNA]</scope>
    <source>
        <strain evidence="2 3">Um2</strain>
    </source>
</reference>